<dbReference type="PANTHER" id="PTHR11365">
    <property type="entry name" value="5-OXOPROLINASE RELATED"/>
    <property type="match status" value="1"/>
</dbReference>
<name>A0A8J3H271_9RHOB</name>
<gene>
    <name evidence="3" type="ORF">GCM10017056_43080</name>
</gene>
<dbReference type="InterPro" id="IPR045079">
    <property type="entry name" value="Oxoprolinase-like"/>
</dbReference>
<feature type="domain" description="Hydantoinase B/oxoprolinase" evidence="2">
    <location>
        <begin position="2"/>
        <end position="525"/>
    </location>
</feature>
<feature type="compositionally biased region" description="Basic and acidic residues" evidence="1">
    <location>
        <begin position="570"/>
        <end position="589"/>
    </location>
</feature>
<dbReference type="GO" id="GO:0006749">
    <property type="term" value="P:glutathione metabolic process"/>
    <property type="evidence" value="ECO:0007669"/>
    <property type="project" value="TreeGrafter"/>
</dbReference>
<dbReference type="GO" id="GO:0017168">
    <property type="term" value="F:5-oxoprolinase (ATP-hydrolyzing) activity"/>
    <property type="evidence" value="ECO:0007669"/>
    <property type="project" value="TreeGrafter"/>
</dbReference>
<evidence type="ECO:0000259" key="2">
    <source>
        <dbReference type="Pfam" id="PF02538"/>
    </source>
</evidence>
<reference evidence="3" key="1">
    <citation type="journal article" date="2014" name="Int. J. Syst. Evol. Microbiol.">
        <title>Complete genome sequence of Corynebacterium casei LMG S-19264T (=DSM 44701T), isolated from a smear-ripened cheese.</title>
        <authorList>
            <consortium name="US DOE Joint Genome Institute (JGI-PGF)"/>
            <person name="Walter F."/>
            <person name="Albersmeier A."/>
            <person name="Kalinowski J."/>
            <person name="Ruckert C."/>
        </authorList>
    </citation>
    <scope>NUCLEOTIDE SEQUENCE</scope>
    <source>
        <strain evidence="3">KCTC 42650</strain>
    </source>
</reference>
<evidence type="ECO:0000256" key="1">
    <source>
        <dbReference type="SAM" id="MobiDB-lite"/>
    </source>
</evidence>
<organism evidence="3 4">
    <name type="scientific">Seohaeicola zhoushanensis</name>
    <dbReference type="NCBI Taxonomy" id="1569283"/>
    <lineage>
        <taxon>Bacteria</taxon>
        <taxon>Pseudomonadati</taxon>
        <taxon>Pseudomonadota</taxon>
        <taxon>Alphaproteobacteria</taxon>
        <taxon>Rhodobacterales</taxon>
        <taxon>Roseobacteraceae</taxon>
        <taxon>Seohaeicola</taxon>
    </lineage>
</organism>
<dbReference type="Proteomes" id="UP000626220">
    <property type="component" value="Unassembled WGS sequence"/>
</dbReference>
<keyword evidence="4" id="KW-1185">Reference proteome</keyword>
<evidence type="ECO:0000313" key="4">
    <source>
        <dbReference type="Proteomes" id="UP000626220"/>
    </source>
</evidence>
<dbReference type="InterPro" id="IPR003692">
    <property type="entry name" value="Hydantoinase_B"/>
</dbReference>
<feature type="region of interest" description="Disordered" evidence="1">
    <location>
        <begin position="564"/>
        <end position="589"/>
    </location>
</feature>
<accession>A0A8J3H271</accession>
<dbReference type="PANTHER" id="PTHR11365:SF23">
    <property type="entry name" value="HYPOTHETICAL 5-OXOPROLINASE (EUROFUNG)-RELATED"/>
    <property type="match status" value="1"/>
</dbReference>
<feature type="region of interest" description="Disordered" evidence="1">
    <location>
        <begin position="474"/>
        <end position="494"/>
    </location>
</feature>
<dbReference type="EMBL" id="BNCJ01000019">
    <property type="protein sequence ID" value="GHF67222.1"/>
    <property type="molecule type" value="Genomic_DNA"/>
</dbReference>
<sequence length="589" mass="62834">MDPVTLAVVRGALEQIGDEMDQHLIRAALSPIISETNDCAHGIYDPLTGETIAQGGLGLPMFLANMQFTVQRMIPFVEKAGGFRPGDVWITNDPYLSGTHLNDVILISPHFVDGELFALFANTGHWMDMGGGTPGGWVPTAQEIHQEGIIIPPLKLVEGGKRNEGIIGMITANVRLPQQLLGDLSAMINVFAIGQRGLDDLIGRYGVPVLKDCIAEMMSRSETQMRSYISDMPDGTYRVEDFFDNDGVVDAPLKVRLALTVTGSDLSFDFAGTDGPAVGPMNISDATTRSMCFVALKHIFPDVPVNGGAFRPTRFAIPEGCILSASYPSAVGGTTEITQRIVDVVFGAFAQAMPALAPAAPFGTTGVATVSGRRPDEGGYFVAVYPYPGGYGGSAESDGLINGTPPSSMAKFMSVEMSEHRYPVRFDHYAIREGSGGAGLHRGGCGSAYGIETLSDVLVSILGDRVDHQPFGVGGGRPAAGNSVTLHTGGKTWTPPFRSKAERVRFAAGDRFDLGSPGGGGYGDPLERDPGAIEDDLNDGLVGAEAARDLYGAVVTEDRRIFDRPVYSVDRQKTQAERDRRKSDLRRTG</sequence>
<protein>
    <submittedName>
        <fullName evidence="3">Methylhydantoinase</fullName>
    </submittedName>
</protein>
<proteinExistence type="predicted"/>
<reference evidence="3" key="2">
    <citation type="submission" date="2020-09" db="EMBL/GenBank/DDBJ databases">
        <authorList>
            <person name="Sun Q."/>
            <person name="Kim S."/>
        </authorList>
    </citation>
    <scope>NUCLEOTIDE SEQUENCE</scope>
    <source>
        <strain evidence="3">KCTC 42650</strain>
    </source>
</reference>
<dbReference type="GO" id="GO:0005829">
    <property type="term" value="C:cytosol"/>
    <property type="evidence" value="ECO:0007669"/>
    <property type="project" value="TreeGrafter"/>
</dbReference>
<dbReference type="AlphaFoldDB" id="A0A8J3H271"/>
<dbReference type="Pfam" id="PF02538">
    <property type="entry name" value="Hydantoinase_B"/>
    <property type="match status" value="1"/>
</dbReference>
<comment type="caution">
    <text evidence="3">The sequence shown here is derived from an EMBL/GenBank/DDBJ whole genome shotgun (WGS) entry which is preliminary data.</text>
</comment>
<evidence type="ECO:0000313" key="3">
    <source>
        <dbReference type="EMBL" id="GHF67222.1"/>
    </source>
</evidence>